<dbReference type="InterPro" id="IPR029202">
    <property type="entry name" value="DUF4530"/>
</dbReference>
<protein>
    <recommendedName>
        <fullName evidence="4">Glutamate-rich protein 4</fullName>
    </recommendedName>
</protein>
<feature type="compositionally biased region" description="Acidic residues" evidence="1">
    <location>
        <begin position="114"/>
        <end position="126"/>
    </location>
</feature>
<name>A0A836CX43_SHEEP</name>
<dbReference type="Pfam" id="PF15039">
    <property type="entry name" value="DUF4530"/>
    <property type="match status" value="1"/>
</dbReference>
<gene>
    <name evidence="2" type="ORF">JEQ12_005350</name>
</gene>
<dbReference type="AlphaFoldDB" id="A0A836CX43"/>
<feature type="region of interest" description="Disordered" evidence="1">
    <location>
        <begin position="1"/>
        <end position="20"/>
    </location>
</feature>
<evidence type="ECO:0000256" key="1">
    <source>
        <dbReference type="SAM" id="MobiDB-lite"/>
    </source>
</evidence>
<dbReference type="PANTHER" id="PTHR36879">
    <property type="entry name" value="GLUTAMATE-RICH PROTEIN 4"/>
    <property type="match status" value="1"/>
</dbReference>
<comment type="caution">
    <text evidence="2">The sequence shown here is derived from an EMBL/GenBank/DDBJ whole genome shotgun (WGS) entry which is preliminary data.</text>
</comment>
<accession>A0A836CX43</accession>
<evidence type="ECO:0000313" key="2">
    <source>
        <dbReference type="EMBL" id="KAG5200816.1"/>
    </source>
</evidence>
<sequence>MPRAANKRQKPDIPGSGGDPCQLTDDSLIVRSLEIVPEGKCLCLGESLARSQPFLIFTSLLQNFSLGSHKAPEDVDLTPRGNLRRVDVQLLGQLCSLGLEMGALREELVAFLEEEAEENTEEEEEDRELKGKLEGAYSPVPGHHRPPDFEMTI</sequence>
<proteinExistence type="predicted"/>
<organism evidence="2 3">
    <name type="scientific">Ovis aries</name>
    <name type="common">Sheep</name>
    <dbReference type="NCBI Taxonomy" id="9940"/>
    <lineage>
        <taxon>Eukaryota</taxon>
        <taxon>Metazoa</taxon>
        <taxon>Chordata</taxon>
        <taxon>Craniata</taxon>
        <taxon>Vertebrata</taxon>
        <taxon>Euteleostomi</taxon>
        <taxon>Mammalia</taxon>
        <taxon>Eutheria</taxon>
        <taxon>Laurasiatheria</taxon>
        <taxon>Artiodactyla</taxon>
        <taxon>Ruminantia</taxon>
        <taxon>Pecora</taxon>
        <taxon>Bovidae</taxon>
        <taxon>Caprinae</taxon>
        <taxon>Ovis</taxon>
    </lineage>
</organism>
<feature type="region of interest" description="Disordered" evidence="1">
    <location>
        <begin position="114"/>
        <end position="153"/>
    </location>
</feature>
<evidence type="ECO:0008006" key="4">
    <source>
        <dbReference type="Google" id="ProtNLM"/>
    </source>
</evidence>
<dbReference type="Proteomes" id="UP000664991">
    <property type="component" value="Chromosome 14"/>
</dbReference>
<evidence type="ECO:0000313" key="3">
    <source>
        <dbReference type="Proteomes" id="UP000664991"/>
    </source>
</evidence>
<reference evidence="2 3" key="1">
    <citation type="submission" date="2020-12" db="EMBL/GenBank/DDBJ databases">
        <title>De novo assembly of Tibetan sheep genome.</title>
        <authorList>
            <person name="Li X."/>
        </authorList>
    </citation>
    <scope>NUCLEOTIDE SEQUENCE [LARGE SCALE GENOMIC DNA]</scope>
    <source>
        <tissue evidence="2">Heart</tissue>
    </source>
</reference>
<dbReference type="EMBL" id="JAEMGP010000014">
    <property type="protein sequence ID" value="KAG5200816.1"/>
    <property type="molecule type" value="Genomic_DNA"/>
</dbReference>
<dbReference type="PANTHER" id="PTHR36879:SF1">
    <property type="entry name" value="GLUTAMATE-RICH PROTEIN 4"/>
    <property type="match status" value="1"/>
</dbReference>